<evidence type="ECO:0000256" key="1">
    <source>
        <dbReference type="SAM" id="Coils"/>
    </source>
</evidence>
<evidence type="ECO:0000256" key="2">
    <source>
        <dbReference type="SAM" id="MobiDB-lite"/>
    </source>
</evidence>
<feature type="compositionally biased region" description="Basic and acidic residues" evidence="2">
    <location>
        <begin position="574"/>
        <end position="583"/>
    </location>
</feature>
<name>A0A8J6EP54_ELECQ</name>
<feature type="compositionally biased region" description="Polar residues" evidence="2">
    <location>
        <begin position="315"/>
        <end position="328"/>
    </location>
</feature>
<feature type="region of interest" description="Disordered" evidence="2">
    <location>
        <begin position="293"/>
        <end position="332"/>
    </location>
</feature>
<dbReference type="PANTHER" id="PTHR46507">
    <property type="entry name" value="AFADIN- AND ALPHA-ACTININ-BINDING PROTEIN"/>
    <property type="match status" value="1"/>
</dbReference>
<evidence type="ECO:0000313" key="3">
    <source>
        <dbReference type="EMBL" id="KAG9472618.1"/>
    </source>
</evidence>
<feature type="region of interest" description="Disordered" evidence="2">
    <location>
        <begin position="524"/>
        <end position="583"/>
    </location>
</feature>
<dbReference type="GO" id="GO:0035735">
    <property type="term" value="P:intraciliary transport involved in cilium assembly"/>
    <property type="evidence" value="ECO:0007669"/>
    <property type="project" value="TreeGrafter"/>
</dbReference>
<comment type="caution">
    <text evidence="3">The sequence shown here is derived from an EMBL/GenBank/DDBJ whole genome shotgun (WGS) entry which is preliminary data.</text>
</comment>
<sequence>MLRSLGMSEKSIRDSLAENADLKKLHEQLRREVRTILCRHEGTLGRVTSDDSTGGTKRFGGGRTRPNRAGDMGLTGSLRKQWNSLKQLVEILEARAAQSDVTHVISVTDHEKELTRLTKEVEELKEELRQSRELISQQQQLLQDQLVPQPGEGQSSPMWDAYFLEEQLRLQQDRALFAEQKMAFQDEREKFTEAAIRLGRERLQFKADQALFMKQQFLNMTPGLGTPPWKKTPPWSALAADTPAKTSSNSKQQFTPSRSLGRNRRKGLTSADPMTPSTEELYRILRLAPPSRSMMSCRYDSSSSQLDMESEDNSQRWSDSLSPTSESPELQPLPEYVIPFKLSMTPYLRPRPTPVNLPYSNVEPRSPSTAELFRALHLTPAESMPSGKRGYGDELRRSILHHSHRRASLSKAAESPCCTENVTRSKEAAQSPYELARADCEVDSLSPNHDKQTPGEADAPDGEMPFSPIDSSECFDNDSLYKVSPLHNTTHDHYEENVPQLRVDSHYCYQDTDQNLQQCQELDEEKSANRVGPKIIHKSRPKETLHDKNHSKSRSRETLHPQDACRSTSSCRSRSQERLPSRDQCKSRSKEDLYCGSCPCHQAKEALYFEGDCTIRRNEATPHSAFKRRRSLDSLHHKHGFRTQARECHSLHRRSSRQRRDSLYTSGPGRSPLHFHHSCSSAQNGAIYSEVQDMAANLCADMLKQFMDCPF</sequence>
<feature type="compositionally biased region" description="Low complexity" evidence="2">
    <location>
        <begin position="293"/>
        <end position="304"/>
    </location>
</feature>
<dbReference type="PANTHER" id="PTHR46507:SF6">
    <property type="match status" value="1"/>
</dbReference>
<dbReference type="OrthoDB" id="312015at2759"/>
<feature type="coiled-coil region" evidence="1">
    <location>
        <begin position="107"/>
        <end position="145"/>
    </location>
</feature>
<dbReference type="Proteomes" id="UP000770717">
    <property type="component" value="Unassembled WGS sequence"/>
</dbReference>
<protein>
    <submittedName>
        <fullName evidence="3">Uncharacterized protein</fullName>
    </submittedName>
</protein>
<feature type="compositionally biased region" description="Basic and acidic residues" evidence="2">
    <location>
        <begin position="541"/>
        <end position="560"/>
    </location>
</feature>
<dbReference type="GO" id="GO:0034451">
    <property type="term" value="C:centriolar satellite"/>
    <property type="evidence" value="ECO:0007669"/>
    <property type="project" value="TreeGrafter"/>
</dbReference>
<feature type="region of interest" description="Disordered" evidence="2">
    <location>
        <begin position="444"/>
        <end position="468"/>
    </location>
</feature>
<accession>A0A8J6EP54</accession>
<evidence type="ECO:0000313" key="4">
    <source>
        <dbReference type="Proteomes" id="UP000770717"/>
    </source>
</evidence>
<gene>
    <name evidence="3" type="ORF">GDO78_018288</name>
</gene>
<keyword evidence="1" id="KW-0175">Coiled coil</keyword>
<dbReference type="AlphaFoldDB" id="A0A8J6EP54"/>
<organism evidence="3 4">
    <name type="scientific">Eleutherodactylus coqui</name>
    <name type="common">Puerto Rican coqui</name>
    <dbReference type="NCBI Taxonomy" id="57060"/>
    <lineage>
        <taxon>Eukaryota</taxon>
        <taxon>Metazoa</taxon>
        <taxon>Chordata</taxon>
        <taxon>Craniata</taxon>
        <taxon>Vertebrata</taxon>
        <taxon>Euteleostomi</taxon>
        <taxon>Amphibia</taxon>
        <taxon>Batrachia</taxon>
        <taxon>Anura</taxon>
        <taxon>Neobatrachia</taxon>
        <taxon>Hyloidea</taxon>
        <taxon>Eleutherodactylidae</taxon>
        <taxon>Eleutherodactylinae</taxon>
        <taxon>Eleutherodactylus</taxon>
        <taxon>Eleutherodactylus</taxon>
    </lineage>
</organism>
<feature type="compositionally biased region" description="Polar residues" evidence="2">
    <location>
        <begin position="244"/>
        <end position="260"/>
    </location>
</feature>
<proteinExistence type="predicted"/>
<reference evidence="3" key="1">
    <citation type="thesis" date="2020" institute="ProQuest LLC" country="789 East Eisenhower Parkway, Ann Arbor, MI, USA">
        <title>Comparative Genomics and Chromosome Evolution.</title>
        <authorList>
            <person name="Mudd A.B."/>
        </authorList>
    </citation>
    <scope>NUCLEOTIDE SEQUENCE</scope>
    <source>
        <strain evidence="3">HN-11 Male</strain>
        <tissue evidence="3">Kidney and liver</tissue>
    </source>
</reference>
<feature type="region of interest" description="Disordered" evidence="2">
    <location>
        <begin position="222"/>
        <end position="276"/>
    </location>
</feature>
<keyword evidence="4" id="KW-1185">Reference proteome</keyword>
<feature type="region of interest" description="Disordered" evidence="2">
    <location>
        <begin position="47"/>
        <end position="75"/>
    </location>
</feature>
<dbReference type="GO" id="GO:0036064">
    <property type="term" value="C:ciliary basal body"/>
    <property type="evidence" value="ECO:0007669"/>
    <property type="project" value="TreeGrafter"/>
</dbReference>
<dbReference type="InterPro" id="IPR052300">
    <property type="entry name" value="Adhesion_Centrosome_assoc"/>
</dbReference>
<dbReference type="EMBL" id="WNTK01000043">
    <property type="protein sequence ID" value="KAG9472618.1"/>
    <property type="molecule type" value="Genomic_DNA"/>
</dbReference>
<feature type="region of interest" description="Disordered" evidence="2">
    <location>
        <begin position="646"/>
        <end position="669"/>
    </location>
</feature>